<evidence type="ECO:0000313" key="2">
    <source>
        <dbReference type="Proteomes" id="UP001596233"/>
    </source>
</evidence>
<proteinExistence type="predicted"/>
<dbReference type="SUPFAM" id="SSF100985">
    <property type="entry name" value="Sporulation inhibitor Sda"/>
    <property type="match status" value="1"/>
</dbReference>
<dbReference type="InterPro" id="IPR036916">
    <property type="entry name" value="Sda_sf"/>
</dbReference>
<keyword evidence="2" id="KW-1185">Reference proteome</keyword>
<dbReference type="EMBL" id="JBHSTE010000007">
    <property type="protein sequence ID" value="MFC6334728.1"/>
    <property type="molecule type" value="Genomic_DNA"/>
</dbReference>
<keyword evidence="1" id="KW-0649">Protein kinase inhibitor</keyword>
<name>A0ABW1V9S1_9BACL</name>
<organism evidence="1 2">
    <name type="scientific">Paenibacillus septentrionalis</name>
    <dbReference type="NCBI Taxonomy" id="429342"/>
    <lineage>
        <taxon>Bacteria</taxon>
        <taxon>Bacillati</taxon>
        <taxon>Bacillota</taxon>
        <taxon>Bacilli</taxon>
        <taxon>Bacillales</taxon>
        <taxon>Paenibacillaceae</taxon>
        <taxon>Paenibacillus</taxon>
    </lineage>
</organism>
<reference evidence="2" key="1">
    <citation type="journal article" date="2019" name="Int. J. Syst. Evol. Microbiol.">
        <title>The Global Catalogue of Microorganisms (GCM) 10K type strain sequencing project: providing services to taxonomists for standard genome sequencing and annotation.</title>
        <authorList>
            <consortium name="The Broad Institute Genomics Platform"/>
            <consortium name="The Broad Institute Genome Sequencing Center for Infectious Disease"/>
            <person name="Wu L."/>
            <person name="Ma J."/>
        </authorList>
    </citation>
    <scope>NUCLEOTIDE SEQUENCE [LARGE SCALE GENOMIC DNA]</scope>
    <source>
        <strain evidence="2">PCU 280</strain>
    </source>
</reference>
<evidence type="ECO:0000313" key="1">
    <source>
        <dbReference type="EMBL" id="MFC6334728.1"/>
    </source>
</evidence>
<dbReference type="RefSeq" id="WP_379237547.1">
    <property type="nucleotide sequence ID" value="NZ_JBHSTE010000007.1"/>
</dbReference>
<accession>A0ABW1V9S1</accession>
<dbReference type="Proteomes" id="UP001596233">
    <property type="component" value="Unassembled WGS sequence"/>
</dbReference>
<protein>
    <submittedName>
        <fullName evidence="1">Sporulation histidine kinase inhibitor Sda</fullName>
    </submittedName>
</protein>
<dbReference type="Pfam" id="PF08970">
    <property type="entry name" value="Sda"/>
    <property type="match status" value="1"/>
</dbReference>
<dbReference type="InterPro" id="IPR015064">
    <property type="entry name" value="Sda"/>
</dbReference>
<dbReference type="GO" id="GO:0004860">
    <property type="term" value="F:protein kinase inhibitor activity"/>
    <property type="evidence" value="ECO:0007669"/>
    <property type="project" value="UniProtKB-KW"/>
</dbReference>
<gene>
    <name evidence="1" type="primary">sda</name>
    <name evidence="1" type="ORF">ACFP56_19015</name>
</gene>
<sequence length="54" mass="6292">MRTLNDEQMKELYVEAVTKNIDSDFIQLIVIELQRRGLATVLPKSKLTEHQYTA</sequence>
<dbReference type="Gene3D" id="1.10.287.1100">
    <property type="entry name" value="Sporulation inhibitor A"/>
    <property type="match status" value="1"/>
</dbReference>
<comment type="caution">
    <text evidence="1">The sequence shown here is derived from an EMBL/GenBank/DDBJ whole genome shotgun (WGS) entry which is preliminary data.</text>
</comment>